<protein>
    <recommendedName>
        <fullName evidence="3">Serine/threonine protein kinase</fullName>
    </recommendedName>
</protein>
<sequence>MLRVYHILIGLILLILTPIVFKFFHPNSPTQKLQTNPIRQPHPVATLTQINSASKPTEGNIWKSVLGKTATPPGWKVAPCEGNAPLLCISSQGKVLGTVEMQIYPLANQPNFQKMLVAAGIPPGAKVDLQSPNYQTQVLTALSSWVADHYTVLSKDLKSADGVSISFSPQSPQQVPFGMLHGMRYSFTGIQQGGKLYQQNLGYVAFDGASLYVIQTAFDPAAKTGKFEKSENLEPFESYLSAIVADLRLPK</sequence>
<dbReference type="Proteomes" id="UP001526143">
    <property type="component" value="Unassembled WGS sequence"/>
</dbReference>
<proteinExistence type="predicted"/>
<dbReference type="EMBL" id="JAOWRF010000412">
    <property type="protein sequence ID" value="MCV3217536.1"/>
    <property type="molecule type" value="Genomic_DNA"/>
</dbReference>
<gene>
    <name evidence="1" type="ORF">OGM63_29185</name>
</gene>
<evidence type="ECO:0008006" key="3">
    <source>
        <dbReference type="Google" id="ProtNLM"/>
    </source>
</evidence>
<keyword evidence="2" id="KW-1185">Reference proteome</keyword>
<comment type="caution">
    <text evidence="1">The sequence shown here is derived from an EMBL/GenBank/DDBJ whole genome shotgun (WGS) entry which is preliminary data.</text>
</comment>
<organism evidence="1 2">
    <name type="scientific">Plectonema radiosum NIES-515</name>
    <dbReference type="NCBI Taxonomy" id="2986073"/>
    <lineage>
        <taxon>Bacteria</taxon>
        <taxon>Bacillati</taxon>
        <taxon>Cyanobacteriota</taxon>
        <taxon>Cyanophyceae</taxon>
        <taxon>Oscillatoriophycideae</taxon>
        <taxon>Oscillatoriales</taxon>
        <taxon>Microcoleaceae</taxon>
        <taxon>Plectonema</taxon>
    </lineage>
</organism>
<reference evidence="1 2" key="1">
    <citation type="submission" date="2022-10" db="EMBL/GenBank/DDBJ databases">
        <title>Identification of biosynthetic pathway for the production of the potent trypsin inhibitor radiosumin.</title>
        <authorList>
            <person name="Fewer D.P."/>
            <person name="Delbaje E."/>
            <person name="Ouyang X."/>
            <person name="Agostino P.D."/>
            <person name="Wahlsten M."/>
            <person name="Jokela J."/>
            <person name="Permi P."/>
            <person name="Haapaniemi E."/>
            <person name="Koistinen H."/>
        </authorList>
    </citation>
    <scope>NUCLEOTIDE SEQUENCE [LARGE SCALE GENOMIC DNA]</scope>
    <source>
        <strain evidence="1 2">NIES-515</strain>
    </source>
</reference>
<evidence type="ECO:0000313" key="2">
    <source>
        <dbReference type="Proteomes" id="UP001526143"/>
    </source>
</evidence>
<name>A0ABT3B843_9CYAN</name>
<dbReference type="RefSeq" id="WP_263749255.1">
    <property type="nucleotide sequence ID" value="NZ_JAOWRF010000412.1"/>
</dbReference>
<accession>A0ABT3B843</accession>
<evidence type="ECO:0000313" key="1">
    <source>
        <dbReference type="EMBL" id="MCV3217536.1"/>
    </source>
</evidence>